<evidence type="ECO:0000259" key="1">
    <source>
        <dbReference type="Pfam" id="PF17932"/>
    </source>
</evidence>
<organism evidence="2 3">
    <name type="scientific">Nocardia fusca</name>
    <dbReference type="NCBI Taxonomy" id="941183"/>
    <lineage>
        <taxon>Bacteria</taxon>
        <taxon>Bacillati</taxon>
        <taxon>Actinomycetota</taxon>
        <taxon>Actinomycetes</taxon>
        <taxon>Mycobacteriales</taxon>
        <taxon>Nocardiaceae</taxon>
        <taxon>Nocardia</taxon>
    </lineage>
</organism>
<dbReference type="Pfam" id="PF17932">
    <property type="entry name" value="TetR_C_24"/>
    <property type="match status" value="1"/>
</dbReference>
<dbReference type="Gene3D" id="1.10.357.10">
    <property type="entry name" value="Tetracycline Repressor, domain 2"/>
    <property type="match status" value="1"/>
</dbReference>
<evidence type="ECO:0000313" key="2">
    <source>
        <dbReference type="EMBL" id="MEV0362690.1"/>
    </source>
</evidence>
<evidence type="ECO:0000313" key="3">
    <source>
        <dbReference type="Proteomes" id="UP001551658"/>
    </source>
</evidence>
<dbReference type="InterPro" id="IPR041490">
    <property type="entry name" value="KstR2_TetR_C"/>
</dbReference>
<accession>A0ABV3F4Q4</accession>
<dbReference type="EMBL" id="JBFAIH010000003">
    <property type="protein sequence ID" value="MEV0362690.1"/>
    <property type="molecule type" value="Genomic_DNA"/>
</dbReference>
<comment type="caution">
    <text evidence="2">The sequence shown here is derived from an EMBL/GenBank/DDBJ whole genome shotgun (WGS) entry which is preliminary data.</text>
</comment>
<dbReference type="Proteomes" id="UP001551658">
    <property type="component" value="Unassembled WGS sequence"/>
</dbReference>
<name>A0ABV3F4Q4_9NOCA</name>
<dbReference type="RefSeq" id="WP_357975634.1">
    <property type="nucleotide sequence ID" value="NZ_JBFAIH010000003.1"/>
</dbReference>
<reference evidence="2 3" key="1">
    <citation type="submission" date="2024-06" db="EMBL/GenBank/DDBJ databases">
        <title>The Natural Products Discovery Center: Release of the First 8490 Sequenced Strains for Exploring Actinobacteria Biosynthetic Diversity.</title>
        <authorList>
            <person name="Kalkreuter E."/>
            <person name="Kautsar S.A."/>
            <person name="Yang D."/>
            <person name="Bader C.D."/>
            <person name="Teijaro C.N."/>
            <person name="Fluegel L."/>
            <person name="Davis C.M."/>
            <person name="Simpson J.R."/>
            <person name="Lauterbach L."/>
            <person name="Steele A.D."/>
            <person name="Gui C."/>
            <person name="Meng S."/>
            <person name="Li G."/>
            <person name="Viehrig K."/>
            <person name="Ye F."/>
            <person name="Su P."/>
            <person name="Kiefer A.F."/>
            <person name="Nichols A."/>
            <person name="Cepeda A.J."/>
            <person name="Yan W."/>
            <person name="Fan B."/>
            <person name="Jiang Y."/>
            <person name="Adhikari A."/>
            <person name="Zheng C.-J."/>
            <person name="Schuster L."/>
            <person name="Cowan T.M."/>
            <person name="Smanski M.J."/>
            <person name="Chevrette M.G."/>
            <person name="De Carvalho L.P.S."/>
            <person name="Shen B."/>
        </authorList>
    </citation>
    <scope>NUCLEOTIDE SEQUENCE [LARGE SCALE GENOMIC DNA]</scope>
    <source>
        <strain evidence="2 3">NPDC050671</strain>
    </source>
</reference>
<feature type="domain" description="HTH-type transcriptional repressor KstR2 C-terminal" evidence="1">
    <location>
        <begin position="33"/>
        <end position="99"/>
    </location>
</feature>
<sequence>MGGSVGRAAWQDLIDRMVEQKRRLVEFADYEPEKERYKSHRRNALRHVLRDNHLRTLPPLTTEGMLGMFNYSYLWISPTGPETPEQITDEFLDTAIAGMRTHAE</sequence>
<gene>
    <name evidence="2" type="ORF">AB0H72_08300</name>
</gene>
<keyword evidence="3" id="KW-1185">Reference proteome</keyword>
<proteinExistence type="predicted"/>
<protein>
    <recommendedName>
        <fullName evidence="1">HTH-type transcriptional repressor KstR2 C-terminal domain-containing protein</fullName>
    </recommendedName>
</protein>